<name>A0AAN7SP17_9COLE</name>
<comment type="caution">
    <text evidence="1">The sequence shown here is derived from an EMBL/GenBank/DDBJ whole genome shotgun (WGS) entry which is preliminary data.</text>
</comment>
<accession>A0AAN7SP17</accession>
<organism evidence="1 2">
    <name type="scientific">Aquatica leii</name>
    <dbReference type="NCBI Taxonomy" id="1421715"/>
    <lineage>
        <taxon>Eukaryota</taxon>
        <taxon>Metazoa</taxon>
        <taxon>Ecdysozoa</taxon>
        <taxon>Arthropoda</taxon>
        <taxon>Hexapoda</taxon>
        <taxon>Insecta</taxon>
        <taxon>Pterygota</taxon>
        <taxon>Neoptera</taxon>
        <taxon>Endopterygota</taxon>
        <taxon>Coleoptera</taxon>
        <taxon>Polyphaga</taxon>
        <taxon>Elateriformia</taxon>
        <taxon>Elateroidea</taxon>
        <taxon>Lampyridae</taxon>
        <taxon>Luciolinae</taxon>
        <taxon>Aquatica</taxon>
    </lineage>
</organism>
<dbReference type="AlphaFoldDB" id="A0AAN7SP17"/>
<reference evidence="2" key="1">
    <citation type="submission" date="2023-01" db="EMBL/GenBank/DDBJ databases">
        <title>Key to firefly adult light organ development and bioluminescence: homeobox transcription factors regulate luciferase expression and transportation to peroxisome.</title>
        <authorList>
            <person name="Fu X."/>
        </authorList>
    </citation>
    <scope>NUCLEOTIDE SEQUENCE [LARGE SCALE GENOMIC DNA]</scope>
</reference>
<dbReference type="Proteomes" id="UP001353858">
    <property type="component" value="Unassembled WGS sequence"/>
</dbReference>
<proteinExistence type="predicted"/>
<evidence type="ECO:0000313" key="2">
    <source>
        <dbReference type="Proteomes" id="UP001353858"/>
    </source>
</evidence>
<gene>
    <name evidence="1" type="ORF">RN001_007864</name>
</gene>
<protein>
    <submittedName>
        <fullName evidence="1">Uncharacterized protein</fullName>
    </submittedName>
</protein>
<dbReference type="EMBL" id="JARPUR010000003">
    <property type="protein sequence ID" value="KAK4879718.1"/>
    <property type="molecule type" value="Genomic_DNA"/>
</dbReference>
<evidence type="ECO:0000313" key="1">
    <source>
        <dbReference type="EMBL" id="KAK4879718.1"/>
    </source>
</evidence>
<sequence length="158" mass="18344">MNMLRVRRGFICGVKRCTSKSNGLLNFFYFLKDSNSTIKTQNFETSSSSSILIQTENNLSLYTPRKKLRDDLKKTKAVLDVVCYTTVRAKQNRKKNFISHTGGNSPEDNTNRILKRIFTNKCAMECSWMGHRNNFRVSTLPTHYKICERSCMLFIYST</sequence>
<keyword evidence="2" id="KW-1185">Reference proteome</keyword>